<gene>
    <name evidence="1" type="ORF">PRIO_6713</name>
</gene>
<evidence type="ECO:0000313" key="2">
    <source>
        <dbReference type="Proteomes" id="UP000033163"/>
    </source>
</evidence>
<dbReference type="KEGG" id="pri:PRIO_6713"/>
<proteinExistence type="predicted"/>
<reference evidence="2" key="1">
    <citation type="submission" date="2015-03" db="EMBL/GenBank/DDBJ databases">
        <authorList>
            <person name="Wibberg D."/>
        </authorList>
    </citation>
    <scope>NUCLEOTIDE SEQUENCE [LARGE SCALE GENOMIC DNA]</scope>
</reference>
<dbReference type="HOGENOM" id="CLU_137771_0_0_9"/>
<dbReference type="Proteomes" id="UP000033163">
    <property type="component" value="Chromosome I"/>
</dbReference>
<dbReference type="PATRIC" id="fig|1073571.4.peg.7176"/>
<name>A0A0E4HFZ3_9BACL</name>
<dbReference type="RefSeq" id="WP_020434302.1">
    <property type="nucleotide sequence ID" value="NZ_AGBD01001966.1"/>
</dbReference>
<protein>
    <recommendedName>
        <fullName evidence="3">Exosporium protein C</fullName>
    </recommendedName>
</protein>
<accession>A0A0E4HFZ3</accession>
<organism evidence="1 2">
    <name type="scientific">Paenibacillus riograndensis SBR5</name>
    <dbReference type="NCBI Taxonomy" id="1073571"/>
    <lineage>
        <taxon>Bacteria</taxon>
        <taxon>Bacillati</taxon>
        <taxon>Bacillota</taxon>
        <taxon>Bacilli</taxon>
        <taxon>Bacillales</taxon>
        <taxon>Paenibacillaceae</taxon>
        <taxon>Paenibacillus</taxon>
        <taxon>Paenibacillus sonchi group</taxon>
    </lineage>
</organism>
<evidence type="ECO:0000313" key="1">
    <source>
        <dbReference type="EMBL" id="CQR59060.1"/>
    </source>
</evidence>
<dbReference type="AlphaFoldDB" id="A0A0E4HFZ3"/>
<sequence>MVRILDKAAVQSLSRFNPAKSFTIRRSPQKSGIATIAIRIPVNAQPNRVDLIVSVGVKGITGIGQIRFRVFRGKTEIFNTQQGIESTGSEQNYIVTFQAEDRNVKAGTHTYTVTAENRTANTKVDVVGPISFSGLAVKTRN</sequence>
<dbReference type="EMBL" id="LN831776">
    <property type="protein sequence ID" value="CQR59060.1"/>
    <property type="molecule type" value="Genomic_DNA"/>
</dbReference>
<evidence type="ECO:0008006" key="3">
    <source>
        <dbReference type="Google" id="ProtNLM"/>
    </source>
</evidence>